<dbReference type="InterPro" id="IPR019861">
    <property type="entry name" value="PorP/SprF_Bacteroidetes"/>
</dbReference>
<evidence type="ECO:0000313" key="3">
    <source>
        <dbReference type="Proteomes" id="UP000659388"/>
    </source>
</evidence>
<dbReference type="NCBIfam" id="TIGR03519">
    <property type="entry name" value="T9SS_PorP_fam"/>
    <property type="match status" value="1"/>
</dbReference>
<name>A0A937F7N5_9BACT</name>
<keyword evidence="1" id="KW-0812">Transmembrane</keyword>
<dbReference type="AlphaFoldDB" id="A0A937F7N5"/>
<keyword evidence="3" id="KW-1185">Reference proteome</keyword>
<comment type="caution">
    <text evidence="2">The sequence shown here is derived from an EMBL/GenBank/DDBJ whole genome shotgun (WGS) entry which is preliminary data.</text>
</comment>
<sequence length="362" mass="41315">MKKQVQLHWPNNQEFREKVRVCCLIVVCIVGFNYNLQAQDAVFSQFYNTSLYLNPALAGFEENFTIGVSHRSQWRSLNFPYTTSQVSLILPYYESKHTKPFGHIGGFGVSVYNDVAGENKNFKTTGANASFAYNLPLDKQYVNQISFGLQAGIINKRIDSDGLQWGEQYTPFLGFDPSTTPSDGETFDPRTFLDINSGIFWFHNPIQEGRKIIKSINSGFSVAHMNHPNESLYEEDNNRLPLLYKYHGGIVFNLSQKATISANIFSSQQDKEWQHNLGSYLSYKLGSNTGGQFKYVIARIGGWYRIEDSFIFLTEFETSAFKVAFSYDFNNSSLRYNDRGIGTYEVHLSMHFADLAPAKSRY</sequence>
<proteinExistence type="predicted"/>
<feature type="transmembrane region" description="Helical" evidence="1">
    <location>
        <begin position="21"/>
        <end position="38"/>
    </location>
</feature>
<gene>
    <name evidence="2" type="ORF">JL102_10395</name>
</gene>
<reference evidence="2" key="1">
    <citation type="submission" date="2021-01" db="EMBL/GenBank/DDBJ databases">
        <title>Fulvivirga kasyanovii gen. nov., sp nov., a novel member of the phylum Bacteroidetes isolated from seawater in a mussel farm.</title>
        <authorList>
            <person name="Zhao L.-H."/>
            <person name="Wang Z.-J."/>
        </authorList>
    </citation>
    <scope>NUCLEOTIDE SEQUENCE</scope>
    <source>
        <strain evidence="2">2943</strain>
    </source>
</reference>
<evidence type="ECO:0000313" key="2">
    <source>
        <dbReference type="EMBL" id="MBL3656542.1"/>
    </source>
</evidence>
<protein>
    <submittedName>
        <fullName evidence="2">PorP/SprF family type IX secretion system membrane protein</fullName>
    </submittedName>
</protein>
<organism evidence="2 3">
    <name type="scientific">Fulvivirga sediminis</name>
    <dbReference type="NCBI Taxonomy" id="2803949"/>
    <lineage>
        <taxon>Bacteria</taxon>
        <taxon>Pseudomonadati</taxon>
        <taxon>Bacteroidota</taxon>
        <taxon>Cytophagia</taxon>
        <taxon>Cytophagales</taxon>
        <taxon>Fulvivirgaceae</taxon>
        <taxon>Fulvivirga</taxon>
    </lineage>
</organism>
<dbReference type="Pfam" id="PF11751">
    <property type="entry name" value="PorP_SprF"/>
    <property type="match status" value="1"/>
</dbReference>
<keyword evidence="1" id="KW-0472">Membrane</keyword>
<dbReference type="Proteomes" id="UP000659388">
    <property type="component" value="Unassembled WGS sequence"/>
</dbReference>
<keyword evidence="1" id="KW-1133">Transmembrane helix</keyword>
<dbReference type="EMBL" id="JAESIY010000005">
    <property type="protein sequence ID" value="MBL3656542.1"/>
    <property type="molecule type" value="Genomic_DNA"/>
</dbReference>
<dbReference type="RefSeq" id="WP_202244332.1">
    <property type="nucleotide sequence ID" value="NZ_JAESIY010000005.1"/>
</dbReference>
<evidence type="ECO:0000256" key="1">
    <source>
        <dbReference type="SAM" id="Phobius"/>
    </source>
</evidence>
<accession>A0A937F7N5</accession>